<keyword evidence="5 6" id="KW-0472">Membrane</keyword>
<feature type="transmembrane region" description="Helical" evidence="6">
    <location>
        <begin position="72"/>
        <end position="90"/>
    </location>
</feature>
<comment type="subcellular location">
    <subcellularLocation>
        <location evidence="1">Cell membrane</location>
        <topology evidence="1">Multi-pass membrane protein</topology>
    </subcellularLocation>
</comment>
<feature type="transmembrane region" description="Helical" evidence="6">
    <location>
        <begin position="275"/>
        <end position="295"/>
    </location>
</feature>
<dbReference type="Pfam" id="PF07690">
    <property type="entry name" value="MFS_1"/>
    <property type="match status" value="1"/>
</dbReference>
<dbReference type="PROSITE" id="PS50850">
    <property type="entry name" value="MFS"/>
    <property type="match status" value="1"/>
</dbReference>
<proteinExistence type="predicted"/>
<feature type="transmembrane region" description="Helical" evidence="6">
    <location>
        <begin position="243"/>
        <end position="263"/>
    </location>
</feature>
<feature type="domain" description="Major facilitator superfamily (MFS) profile" evidence="7">
    <location>
        <begin position="6"/>
        <end position="391"/>
    </location>
</feature>
<feature type="transmembrane region" description="Helical" evidence="6">
    <location>
        <begin position="96"/>
        <end position="118"/>
    </location>
</feature>
<feature type="transmembrane region" description="Helical" evidence="6">
    <location>
        <begin position="217"/>
        <end position="237"/>
    </location>
</feature>
<protein>
    <submittedName>
        <fullName evidence="8">MFS family permease</fullName>
    </submittedName>
</protein>
<keyword evidence="2" id="KW-0813">Transport</keyword>
<accession>A0ABT9VZ27</accession>
<evidence type="ECO:0000259" key="7">
    <source>
        <dbReference type="PROSITE" id="PS50850"/>
    </source>
</evidence>
<feature type="transmembrane region" description="Helical" evidence="6">
    <location>
        <begin position="337"/>
        <end position="360"/>
    </location>
</feature>
<dbReference type="Gene3D" id="1.20.1250.20">
    <property type="entry name" value="MFS general substrate transporter like domains"/>
    <property type="match status" value="1"/>
</dbReference>
<reference evidence="8 9" key="1">
    <citation type="submission" date="2023-07" db="EMBL/GenBank/DDBJ databases">
        <title>Genomic Encyclopedia of Type Strains, Phase IV (KMG-IV): sequencing the most valuable type-strain genomes for metagenomic binning, comparative biology and taxonomic classification.</title>
        <authorList>
            <person name="Goeker M."/>
        </authorList>
    </citation>
    <scope>NUCLEOTIDE SEQUENCE [LARGE SCALE GENOMIC DNA]</scope>
    <source>
        <strain evidence="8 9">DSM 12751</strain>
    </source>
</reference>
<dbReference type="PANTHER" id="PTHR23531:SF2">
    <property type="entry name" value="PERMEASE"/>
    <property type="match status" value="1"/>
</dbReference>
<evidence type="ECO:0000313" key="9">
    <source>
        <dbReference type="Proteomes" id="UP001235840"/>
    </source>
</evidence>
<comment type="caution">
    <text evidence="8">The sequence shown here is derived from an EMBL/GenBank/DDBJ whole genome shotgun (WGS) entry which is preliminary data.</text>
</comment>
<feature type="transmembrane region" description="Helical" evidence="6">
    <location>
        <begin position="158"/>
        <end position="177"/>
    </location>
</feature>
<dbReference type="InterPro" id="IPR052714">
    <property type="entry name" value="MFS_Exporter"/>
</dbReference>
<evidence type="ECO:0000256" key="1">
    <source>
        <dbReference type="ARBA" id="ARBA00004651"/>
    </source>
</evidence>
<dbReference type="PANTHER" id="PTHR23531">
    <property type="entry name" value="QUINOLENE RESISTANCE PROTEIN NORA"/>
    <property type="match status" value="1"/>
</dbReference>
<organism evidence="8 9">
    <name type="scientific">Caldalkalibacillus horti</name>
    <dbReference type="NCBI Taxonomy" id="77523"/>
    <lineage>
        <taxon>Bacteria</taxon>
        <taxon>Bacillati</taxon>
        <taxon>Bacillota</taxon>
        <taxon>Bacilli</taxon>
        <taxon>Bacillales</taxon>
        <taxon>Bacillaceae</taxon>
        <taxon>Caldalkalibacillus</taxon>
    </lineage>
</organism>
<feature type="transmembrane region" description="Helical" evidence="6">
    <location>
        <begin position="42"/>
        <end position="60"/>
    </location>
</feature>
<keyword evidence="9" id="KW-1185">Reference proteome</keyword>
<feature type="transmembrane region" description="Helical" evidence="6">
    <location>
        <begin position="7"/>
        <end position="30"/>
    </location>
</feature>
<keyword evidence="4 6" id="KW-1133">Transmembrane helix</keyword>
<evidence type="ECO:0000256" key="5">
    <source>
        <dbReference type="ARBA" id="ARBA00023136"/>
    </source>
</evidence>
<sequence length="394" mass="42893">MATSWPFLRLYALAFLFFSANSILNVIVPLRSETLGASNTEIGFIMGVYMLTCMFCRPWAGHIVHKYGPIKVLRTLLIVNGLALMIYTVSGLEGFFAARLLQGVATAFFSMALQMGIIDSLPEKERSQGVSLYSLFTYLPTVIGPLIALGIWEWGGMNAFTIAMVGIALTTALFGYGTDMQQQQLSQLEEKDKHTGTGFITSFHQLVTNPQLSTSSLIMLMTSVVFGAVTTFIPLYANQMEHGNAGIYLMLQAGTIVLARFTLRKRIPSDGQWHPKLIVGVIILIAIAAQLLASTSILGSFVMYVAAVIMGLAQAIVYPTLMTFLTFTLTSANRNVLIGLFIAMADLGISLGGIAMGPIADRFSYSTMYTCCAGMAVGLALFAYWRGKKLRVKI</sequence>
<evidence type="ECO:0000313" key="8">
    <source>
        <dbReference type="EMBL" id="MDQ0166115.1"/>
    </source>
</evidence>
<evidence type="ECO:0000256" key="6">
    <source>
        <dbReference type="SAM" id="Phobius"/>
    </source>
</evidence>
<feature type="transmembrane region" description="Helical" evidence="6">
    <location>
        <begin position="301"/>
        <end position="325"/>
    </location>
</feature>
<name>A0ABT9VZ27_9BACI</name>
<dbReference type="InterPro" id="IPR011701">
    <property type="entry name" value="MFS"/>
</dbReference>
<dbReference type="InterPro" id="IPR036259">
    <property type="entry name" value="MFS_trans_sf"/>
</dbReference>
<evidence type="ECO:0000256" key="3">
    <source>
        <dbReference type="ARBA" id="ARBA00022692"/>
    </source>
</evidence>
<evidence type="ECO:0000256" key="4">
    <source>
        <dbReference type="ARBA" id="ARBA00022989"/>
    </source>
</evidence>
<dbReference type="Proteomes" id="UP001235840">
    <property type="component" value="Unassembled WGS sequence"/>
</dbReference>
<feature type="transmembrane region" description="Helical" evidence="6">
    <location>
        <begin position="366"/>
        <end position="385"/>
    </location>
</feature>
<keyword evidence="3 6" id="KW-0812">Transmembrane</keyword>
<dbReference type="SUPFAM" id="SSF103473">
    <property type="entry name" value="MFS general substrate transporter"/>
    <property type="match status" value="1"/>
</dbReference>
<dbReference type="NCBIfam" id="NF047574">
    <property type="entry name" value="opine_export_Sa"/>
    <property type="match status" value="1"/>
</dbReference>
<evidence type="ECO:0000256" key="2">
    <source>
        <dbReference type="ARBA" id="ARBA00022448"/>
    </source>
</evidence>
<dbReference type="InterPro" id="IPR020846">
    <property type="entry name" value="MFS_dom"/>
</dbReference>
<feature type="transmembrane region" description="Helical" evidence="6">
    <location>
        <begin position="130"/>
        <end position="152"/>
    </location>
</feature>
<gene>
    <name evidence="8" type="ORF">J2S11_002016</name>
</gene>
<dbReference type="EMBL" id="JAUSTY010000007">
    <property type="protein sequence ID" value="MDQ0166115.1"/>
    <property type="molecule type" value="Genomic_DNA"/>
</dbReference>